<organism evidence="1 2">
    <name type="scientific">Chthoniobacter flavus Ellin428</name>
    <dbReference type="NCBI Taxonomy" id="497964"/>
    <lineage>
        <taxon>Bacteria</taxon>
        <taxon>Pseudomonadati</taxon>
        <taxon>Verrucomicrobiota</taxon>
        <taxon>Spartobacteria</taxon>
        <taxon>Chthoniobacterales</taxon>
        <taxon>Chthoniobacteraceae</taxon>
        <taxon>Chthoniobacter</taxon>
    </lineage>
</organism>
<dbReference type="RefSeq" id="WP_006980488.1">
    <property type="nucleotide sequence ID" value="NZ_ABVL01000008.1"/>
</dbReference>
<dbReference type="EMBL" id="ABVL01000008">
    <property type="protein sequence ID" value="EDY19478.1"/>
    <property type="molecule type" value="Genomic_DNA"/>
</dbReference>
<dbReference type="AlphaFoldDB" id="B4D2N8"/>
<dbReference type="STRING" id="497964.CfE428DRAFT_3163"/>
<keyword evidence="2" id="KW-1185">Reference proteome</keyword>
<name>B4D2N8_9BACT</name>
<proteinExistence type="predicted"/>
<sequence>MSVEEIKKSLAGLSSAEQNEVSAYLFHLRHHTDPNYQAHVSAVLDDKNPAHWLTPEEFEKRLDEK</sequence>
<comment type="caution">
    <text evidence="1">The sequence shown here is derived from an EMBL/GenBank/DDBJ whole genome shotgun (WGS) entry which is preliminary data.</text>
</comment>
<reference evidence="1 2" key="1">
    <citation type="journal article" date="2011" name="J. Bacteriol.">
        <title>Genome sequence of Chthoniobacter flavus Ellin428, an aerobic heterotrophic soil bacterium.</title>
        <authorList>
            <person name="Kant R."/>
            <person name="van Passel M.W."/>
            <person name="Palva A."/>
            <person name="Lucas S."/>
            <person name="Lapidus A."/>
            <person name="Glavina Del Rio T."/>
            <person name="Dalin E."/>
            <person name="Tice H."/>
            <person name="Bruce D."/>
            <person name="Goodwin L."/>
            <person name="Pitluck S."/>
            <person name="Larimer F.W."/>
            <person name="Land M.L."/>
            <person name="Hauser L."/>
            <person name="Sangwan P."/>
            <person name="de Vos W.M."/>
            <person name="Janssen P.H."/>
            <person name="Smidt H."/>
        </authorList>
    </citation>
    <scope>NUCLEOTIDE SEQUENCE [LARGE SCALE GENOMIC DNA]</scope>
    <source>
        <strain evidence="1 2">Ellin428</strain>
    </source>
</reference>
<evidence type="ECO:0000313" key="2">
    <source>
        <dbReference type="Proteomes" id="UP000005824"/>
    </source>
</evidence>
<evidence type="ECO:0000313" key="1">
    <source>
        <dbReference type="EMBL" id="EDY19478.1"/>
    </source>
</evidence>
<dbReference type="InParanoid" id="B4D2N8"/>
<dbReference type="Proteomes" id="UP000005824">
    <property type="component" value="Unassembled WGS sequence"/>
</dbReference>
<protein>
    <submittedName>
        <fullName evidence="1">Uncharacterized protein</fullName>
    </submittedName>
</protein>
<accession>B4D2N8</accession>
<gene>
    <name evidence="1" type="ORF">CfE428DRAFT_3163</name>
</gene>